<dbReference type="AlphaFoldDB" id="A0A6A2XNN5"/>
<dbReference type="PANTHER" id="PTHR35504">
    <property type="entry name" value="PROTEIN EMBRYONIC FLOWER 1"/>
    <property type="match status" value="1"/>
</dbReference>
<dbReference type="GO" id="GO:0048367">
    <property type="term" value="P:shoot system development"/>
    <property type="evidence" value="ECO:0007669"/>
    <property type="project" value="InterPro"/>
</dbReference>
<accession>A0A6A2XNN5</accession>
<feature type="compositionally biased region" description="Basic and acidic residues" evidence="1">
    <location>
        <begin position="1026"/>
        <end position="1036"/>
    </location>
</feature>
<feature type="region of interest" description="Disordered" evidence="1">
    <location>
        <begin position="353"/>
        <end position="374"/>
    </location>
</feature>
<feature type="compositionally biased region" description="Polar residues" evidence="1">
    <location>
        <begin position="359"/>
        <end position="373"/>
    </location>
</feature>
<dbReference type="EMBL" id="VEPZ02001545">
    <property type="protein sequence ID" value="KAE8668565.1"/>
    <property type="molecule type" value="Genomic_DNA"/>
</dbReference>
<dbReference type="GO" id="GO:0045892">
    <property type="term" value="P:negative regulation of DNA-templated transcription"/>
    <property type="evidence" value="ECO:0007669"/>
    <property type="project" value="InterPro"/>
</dbReference>
<sequence>METTAAAKGTHHSCSSNLVSKSVESHIKIDSISIDLINAIDDIDTRKCEHFSIRGYTSEMRKKDWKKSWPFALDGDQNIFKEQICKLPPLLVPKFRWWCCQHCLQETGTESSINEERIVTNNSSKLKSFCSCSQVPSRGDALMCSSDLQQTGKIYVDSRKSGDVACLNVNSSTCHPLVSDKSEKKAANADIPIIGKVDILENNDNNEIHISNYAGIEVVSSLMWKTLGFDEKVASLQLRNPDLKDNEVAGVKVPESNVECTVKDATETRQTGKSACDQQMELVRGSGSHGIASTVHRVPNAIKNHTDEHPSSELGDCDYASSESDEVLPGTVSGSLHRRKNHKVRLLTELLGTNDDGKTNLTSTEDSPSSTIPDASIGMDSISTSQGHVNFHGSVTSSLARRKKRKIPQDEEWVPGEFMCSPNNGHKNFKTINRDAESVDGITSSDSEGTINRSSSQAPAKSNLVNAKVEKGPILGKKKSKKTEYFDELHLSRENLQKERQKKPPGDTTKNDASDIVLYKSNDVSTGGGLNPFPESALKAKKKYNLLKKKSKMHQDHDCQASRIPWNNGNVREGPISRKDVETRQTGNLAVLLEVTQDTSATKGLQFSPNNSLSATSYDAKYSTPIRDGQGHVLSEYDTGGKDLNMNYVSQADPNVWKGMHVDLNSNHTAYKIPFLNEMQKDISPAEVGSSSIQLMDFNGTSNNGRTVKFRDHATVAREHYDKRVEMASEQEAADDIMEIVELMAKNQYERCLPDTEIDKQLPEISNAKNHLMVDLNKAYGNEEMDLFQETIKQNTAQNCQWIGNMVGQKSSHANVRASGICKTSQGAPQQNKEAAHLWLSMMPNSMPYIPSVPHKCADQLPKLDMLRHCPSNLPKGNMSQNDDRDFLNLDSNYEKPRRKFDSEALRRTHADYPFTCKHNGTGLLDLYSNETIPAMHLLSLMDAGLQSGAPVDGNQRVVKKTSFLSGGYRTTSMKHPSFDCYGKSHLPESFCECMSVTEADGPSTSFQDDKSFKGPEFTGHFSLNSREKEKKKCSDSQRQNKNHKSNRSVSSNSGLNTTCGSIPVHSMPKLALGTSEFMMFPGKLHVMESATKHKQKTRTSSGTLFHPKSGSENDICGINRNPADFTIPGAGNMYMIDGEDLKFGREKAPSSGLVKLIGHKCQRKLTVRKEHSRN</sequence>
<evidence type="ECO:0000313" key="3">
    <source>
        <dbReference type="Proteomes" id="UP000436088"/>
    </source>
</evidence>
<feature type="region of interest" description="Disordered" evidence="1">
    <location>
        <begin position="552"/>
        <end position="572"/>
    </location>
</feature>
<feature type="region of interest" description="Disordered" evidence="1">
    <location>
        <begin position="494"/>
        <end position="515"/>
    </location>
</feature>
<feature type="region of interest" description="Disordered" evidence="1">
    <location>
        <begin position="439"/>
        <end position="465"/>
    </location>
</feature>
<reference evidence="2" key="1">
    <citation type="submission" date="2019-09" db="EMBL/GenBank/DDBJ databases">
        <title>Draft genome information of white flower Hibiscus syriacus.</title>
        <authorList>
            <person name="Kim Y.-M."/>
        </authorList>
    </citation>
    <scope>NUCLEOTIDE SEQUENCE [LARGE SCALE GENOMIC DNA]</scope>
    <source>
        <strain evidence="2">YM2019G1</strain>
    </source>
</reference>
<dbReference type="GO" id="GO:0009910">
    <property type="term" value="P:negative regulation of flower development"/>
    <property type="evidence" value="ECO:0007669"/>
    <property type="project" value="InterPro"/>
</dbReference>
<feature type="compositionally biased region" description="Polar residues" evidence="1">
    <location>
        <begin position="441"/>
        <end position="465"/>
    </location>
</feature>
<protein>
    <submittedName>
        <fullName evidence="2">Embryonic flower 1, putative isoform 2</fullName>
    </submittedName>
</protein>
<name>A0A6A2XNN5_HIBSY</name>
<comment type="caution">
    <text evidence="2">The sequence shown here is derived from an EMBL/GenBank/DDBJ whole genome shotgun (WGS) entry which is preliminary data.</text>
</comment>
<evidence type="ECO:0000313" key="2">
    <source>
        <dbReference type="EMBL" id="KAE8668565.1"/>
    </source>
</evidence>
<feature type="region of interest" description="Disordered" evidence="1">
    <location>
        <begin position="1005"/>
        <end position="1058"/>
    </location>
</feature>
<dbReference type="Proteomes" id="UP000436088">
    <property type="component" value="Unassembled WGS sequence"/>
</dbReference>
<gene>
    <name evidence="2" type="ORF">F3Y22_tig00112293pilonHSYRG00205</name>
</gene>
<feature type="compositionally biased region" description="Basic and acidic residues" evidence="1">
    <location>
        <begin position="494"/>
        <end position="513"/>
    </location>
</feature>
<feature type="compositionally biased region" description="Polar residues" evidence="1">
    <location>
        <begin position="1048"/>
        <end position="1058"/>
    </location>
</feature>
<feature type="region of interest" description="Disordered" evidence="1">
    <location>
        <begin position="303"/>
        <end position="336"/>
    </location>
</feature>
<dbReference type="InterPro" id="IPR034583">
    <property type="entry name" value="EMF1"/>
</dbReference>
<keyword evidence="3" id="KW-1185">Reference proteome</keyword>
<evidence type="ECO:0000256" key="1">
    <source>
        <dbReference type="SAM" id="MobiDB-lite"/>
    </source>
</evidence>
<proteinExistence type="predicted"/>
<organism evidence="2 3">
    <name type="scientific">Hibiscus syriacus</name>
    <name type="common">Rose of Sharon</name>
    <dbReference type="NCBI Taxonomy" id="106335"/>
    <lineage>
        <taxon>Eukaryota</taxon>
        <taxon>Viridiplantae</taxon>
        <taxon>Streptophyta</taxon>
        <taxon>Embryophyta</taxon>
        <taxon>Tracheophyta</taxon>
        <taxon>Spermatophyta</taxon>
        <taxon>Magnoliopsida</taxon>
        <taxon>eudicotyledons</taxon>
        <taxon>Gunneridae</taxon>
        <taxon>Pentapetalae</taxon>
        <taxon>rosids</taxon>
        <taxon>malvids</taxon>
        <taxon>Malvales</taxon>
        <taxon>Malvaceae</taxon>
        <taxon>Malvoideae</taxon>
        <taxon>Hibiscus</taxon>
    </lineage>
</organism>
<dbReference type="PANTHER" id="PTHR35504:SF1">
    <property type="entry name" value="PROTEIN EMBRYONIC FLOWER 1"/>
    <property type="match status" value="1"/>
</dbReference>